<dbReference type="KEGG" id="ttc:FOKN1_1670"/>
<evidence type="ECO:0000313" key="3">
    <source>
        <dbReference type="Proteomes" id="UP000218765"/>
    </source>
</evidence>
<name>A0A1Z4VRU3_9GAMM</name>
<dbReference type="Proteomes" id="UP000218765">
    <property type="component" value="Chromosome"/>
</dbReference>
<evidence type="ECO:0000313" key="2">
    <source>
        <dbReference type="EMBL" id="BAZ94058.1"/>
    </source>
</evidence>
<reference evidence="2 3" key="1">
    <citation type="submission" date="2017-05" db="EMBL/GenBank/DDBJ databases">
        <title>Thiocyanate degradation by Thiohalobacter thiocyanaticus FOKN1.</title>
        <authorList>
            <person name="Oshiki M."/>
            <person name="Fukushima T."/>
            <person name="Kawano S."/>
            <person name="Nakagawa J."/>
        </authorList>
    </citation>
    <scope>NUCLEOTIDE SEQUENCE [LARGE SCALE GENOMIC DNA]</scope>
    <source>
        <strain evidence="2 3">FOKN1</strain>
    </source>
</reference>
<dbReference type="EMBL" id="AP018052">
    <property type="protein sequence ID" value="BAZ94058.1"/>
    <property type="molecule type" value="Genomic_DNA"/>
</dbReference>
<sequence>MSWRETLGVPASTETLYTHNSQNAQNPTEQGNCADSADSAYRDSEQENSKLLEALADACNGLDITPPR</sequence>
<organism evidence="2 3">
    <name type="scientific">Thiohalobacter thiocyanaticus</name>
    <dbReference type="NCBI Taxonomy" id="585455"/>
    <lineage>
        <taxon>Bacteria</taxon>
        <taxon>Pseudomonadati</taxon>
        <taxon>Pseudomonadota</taxon>
        <taxon>Gammaproteobacteria</taxon>
        <taxon>Thiohalobacterales</taxon>
        <taxon>Thiohalobacteraceae</taxon>
        <taxon>Thiohalobacter</taxon>
    </lineage>
</organism>
<feature type="compositionally biased region" description="Polar residues" evidence="1">
    <location>
        <begin position="12"/>
        <end position="33"/>
    </location>
</feature>
<evidence type="ECO:0000256" key="1">
    <source>
        <dbReference type="SAM" id="MobiDB-lite"/>
    </source>
</evidence>
<keyword evidence="3" id="KW-1185">Reference proteome</keyword>
<accession>A0A1Z4VRU3</accession>
<feature type="region of interest" description="Disordered" evidence="1">
    <location>
        <begin position="1"/>
        <end position="47"/>
    </location>
</feature>
<protein>
    <submittedName>
        <fullName evidence="2">ATPase</fullName>
    </submittedName>
</protein>
<gene>
    <name evidence="2" type="ORF">FOKN1_1670</name>
</gene>
<dbReference type="AlphaFoldDB" id="A0A1Z4VRU3"/>
<proteinExistence type="predicted"/>